<comment type="caution">
    <text evidence="2">The sequence shown here is derived from an EMBL/GenBank/DDBJ whole genome shotgun (WGS) entry which is preliminary data.</text>
</comment>
<evidence type="ECO:0000256" key="1">
    <source>
        <dbReference type="SAM" id="MobiDB-lite"/>
    </source>
</evidence>
<feature type="compositionally biased region" description="Polar residues" evidence="1">
    <location>
        <begin position="397"/>
        <end position="423"/>
    </location>
</feature>
<organism evidence="2 3">
    <name type="scientific">Meganyctiphanes norvegica</name>
    <name type="common">Northern krill</name>
    <name type="synonym">Thysanopoda norvegica</name>
    <dbReference type="NCBI Taxonomy" id="48144"/>
    <lineage>
        <taxon>Eukaryota</taxon>
        <taxon>Metazoa</taxon>
        <taxon>Ecdysozoa</taxon>
        <taxon>Arthropoda</taxon>
        <taxon>Crustacea</taxon>
        <taxon>Multicrustacea</taxon>
        <taxon>Malacostraca</taxon>
        <taxon>Eumalacostraca</taxon>
        <taxon>Eucarida</taxon>
        <taxon>Euphausiacea</taxon>
        <taxon>Euphausiidae</taxon>
        <taxon>Meganyctiphanes</taxon>
    </lineage>
</organism>
<sequence>MTPPTPTIPPPSPPPDRVPPIIIPAIQELAVRGFKPIIPNRLPSSFQKNVFLREARKNDDPVISYSRNHPQTVRFSQGNRNIRNKPQIQNFNHQKHQNKQVQSLYRNTINSPSSVFKSEYKNMSNLEENPVTQSNKKTETKEVLRNDNKMQNGRGQHEHETIPKAKQKVQTLQTQLLGQQSQNNEVTSPPPLQFTQHLSHHKPLTINNSNNQFNSIRHPSNLYNRPSVITQPRPPNSRIPVRNKPFVLPPRPSFSRPQSTVRPYPNPTRFPFPNTKTLPSPQPTYSKLKPIPINNKPGSHKVSENSGAAKSPQLMINNIPISFPNDANAPPIHIHAPAGAALKISAPGSLQQENVLREPEVPKDTKHSAITGIRQNDTPPNIVKPYLTTTDYSLRQNQSFNTDNKPSFSSISQFQNSGGTNQQHKVEHKPNQETRQALNSYLSPPPLQMNEADSTIKDEYLDEIENDDVFINSESVKSNQFTRIKVINHNKDVISDENLGPIGEAHYGFGDPKESDKIVLSYNQIPNNEIKPLNLQISSVPNNVRDFKNGVPLLPPPLPSRPNHRSRPIKIRPPQNTNCRPHNSQHFRHSNYPNLRSPNARPSNGRFPMTRNPKPRQVFSLTKGVPTQIALRPPPLPPPIPPQPPISPPSPPSHPFQILFPANLQGQPTTLAHQNIRKPLHSHVNSPNTFNTIDHKPNGFISIQNKQKNNYLIENKQIIKAQLPQPSGKMQPPRGLPTDVQFPSSEEIEDDFHPMGGLSQPLPQGLVPQETRVSESHAKLMKNMEFGVNGEPLDVWIPITSPHGEDSDFENRKRKFIEEQRLGSELKEIYNQDVLYPLEKDTTKGNLLDEYQNYEKGHKLHNK</sequence>
<feature type="compositionally biased region" description="Polar residues" evidence="1">
    <location>
        <begin position="591"/>
        <end position="602"/>
    </location>
</feature>
<reference evidence="2 3" key="1">
    <citation type="submission" date="2024-05" db="EMBL/GenBank/DDBJ databases">
        <authorList>
            <person name="Wallberg A."/>
        </authorList>
    </citation>
    <scope>NUCLEOTIDE SEQUENCE [LARGE SCALE GENOMIC DNA]</scope>
</reference>
<feature type="non-terminal residue" evidence="2">
    <location>
        <position position="863"/>
    </location>
</feature>
<feature type="compositionally biased region" description="Polar residues" evidence="1">
    <location>
        <begin position="124"/>
        <end position="135"/>
    </location>
</feature>
<gene>
    <name evidence="2" type="ORF">MNOR_LOCUS25522</name>
</gene>
<feature type="region of interest" description="Disordered" evidence="1">
    <location>
        <begin position="227"/>
        <end position="281"/>
    </location>
</feature>
<feature type="compositionally biased region" description="Basic and acidic residues" evidence="1">
    <location>
        <begin position="136"/>
        <end position="148"/>
    </location>
</feature>
<dbReference type="AlphaFoldDB" id="A0AAV2RJQ5"/>
<feature type="region of interest" description="Disordered" evidence="1">
    <location>
        <begin position="397"/>
        <end position="433"/>
    </location>
</feature>
<name>A0AAV2RJQ5_MEGNR</name>
<evidence type="ECO:0000313" key="3">
    <source>
        <dbReference type="Proteomes" id="UP001497623"/>
    </source>
</evidence>
<keyword evidence="3" id="KW-1185">Reference proteome</keyword>
<feature type="compositionally biased region" description="Pro residues" evidence="1">
    <location>
        <begin position="632"/>
        <end position="654"/>
    </location>
</feature>
<proteinExistence type="predicted"/>
<accession>A0AAV2RJQ5</accession>
<dbReference type="EMBL" id="CAXKWB010024466">
    <property type="protein sequence ID" value="CAL4126340.1"/>
    <property type="molecule type" value="Genomic_DNA"/>
</dbReference>
<feature type="region of interest" description="Disordered" evidence="1">
    <location>
        <begin position="124"/>
        <end position="170"/>
    </location>
</feature>
<evidence type="ECO:0000313" key="2">
    <source>
        <dbReference type="EMBL" id="CAL4126340.1"/>
    </source>
</evidence>
<protein>
    <submittedName>
        <fullName evidence="2">Uncharacterized protein</fullName>
    </submittedName>
</protein>
<feature type="region of interest" description="Disordered" evidence="1">
    <location>
        <begin position="552"/>
        <end position="657"/>
    </location>
</feature>
<dbReference type="Proteomes" id="UP001497623">
    <property type="component" value="Unassembled WGS sequence"/>
</dbReference>